<evidence type="ECO:0000313" key="2">
    <source>
        <dbReference type="Proteomes" id="UP000005446"/>
    </source>
</evidence>
<dbReference type="InParanoid" id="H0ETA5"/>
<proteinExistence type="predicted"/>
<sequence length="40" mass="4456">MLPNVEPFFSIWISKTECDAILGMSNHSPIPPIPTVWSTV</sequence>
<dbReference type="EMBL" id="AGUE01000161">
    <property type="protein sequence ID" value="EHK98200.1"/>
    <property type="molecule type" value="Genomic_DNA"/>
</dbReference>
<reference evidence="1 2" key="1">
    <citation type="journal article" date="2012" name="Eukaryot. Cell">
        <title>Genome sequence of the fungus Glarea lozoyensis: the first genome sequence of a species from the Helotiaceae family.</title>
        <authorList>
            <person name="Youssar L."/>
            <person name="Gruening B.A."/>
            <person name="Erxleben A."/>
            <person name="Guenther S."/>
            <person name="Huettel W."/>
        </authorList>
    </citation>
    <scope>NUCLEOTIDE SEQUENCE [LARGE SCALE GENOMIC DNA]</scope>
    <source>
        <strain evidence="2">ATCC 74030 / MF5533</strain>
    </source>
</reference>
<keyword evidence="2" id="KW-1185">Reference proteome</keyword>
<accession>H0ETA5</accession>
<gene>
    <name evidence="1" type="ORF">M7I_5964</name>
</gene>
<dbReference type="AlphaFoldDB" id="H0ETA5"/>
<dbReference type="Proteomes" id="UP000005446">
    <property type="component" value="Unassembled WGS sequence"/>
</dbReference>
<evidence type="ECO:0000313" key="1">
    <source>
        <dbReference type="EMBL" id="EHK98200.1"/>
    </source>
</evidence>
<organism evidence="1 2">
    <name type="scientific">Glarea lozoyensis (strain ATCC 74030 / MF5533)</name>
    <dbReference type="NCBI Taxonomy" id="1104152"/>
    <lineage>
        <taxon>Eukaryota</taxon>
        <taxon>Fungi</taxon>
        <taxon>Dikarya</taxon>
        <taxon>Ascomycota</taxon>
        <taxon>Pezizomycotina</taxon>
        <taxon>Leotiomycetes</taxon>
        <taxon>Helotiales</taxon>
        <taxon>Helotiaceae</taxon>
        <taxon>Glarea</taxon>
    </lineage>
</organism>
<protein>
    <submittedName>
        <fullName evidence="1">Uncharacterized protein</fullName>
    </submittedName>
</protein>
<dbReference type="HOGENOM" id="CLU_3299499_0_0_1"/>
<comment type="caution">
    <text evidence="1">The sequence shown here is derived from an EMBL/GenBank/DDBJ whole genome shotgun (WGS) entry which is preliminary data.</text>
</comment>
<name>H0ETA5_GLAL7</name>